<gene>
    <name evidence="1" type="ORF">TM448A01537_0010</name>
</gene>
<protein>
    <submittedName>
        <fullName evidence="1">Uncharacterized protein</fullName>
    </submittedName>
</protein>
<dbReference type="EMBL" id="MT144163">
    <property type="protein sequence ID" value="QJA49926.1"/>
    <property type="molecule type" value="Genomic_DNA"/>
</dbReference>
<organism evidence="1">
    <name type="scientific">viral metagenome</name>
    <dbReference type="NCBI Taxonomy" id="1070528"/>
    <lineage>
        <taxon>unclassified sequences</taxon>
        <taxon>metagenomes</taxon>
        <taxon>organismal metagenomes</taxon>
    </lineage>
</organism>
<name>A0A6H1ZPS0_9ZZZZ</name>
<sequence>MGRRYIQRRKNMSKMSFTGEDKEYLYHHFRAYLAHSVPDDLQDKFESFAIAEIEEDPEYWMQAGWPKLYHEFLDNQTKRKKNMSPTVRMPVVDMDEDELISKALDKVDEAISKLETAERYYQMAGIERRKMITVREIIRNLKSEFYDDSDDDFED</sequence>
<proteinExistence type="predicted"/>
<reference evidence="1" key="1">
    <citation type="submission" date="2020-03" db="EMBL/GenBank/DDBJ databases">
        <title>The deep terrestrial virosphere.</title>
        <authorList>
            <person name="Holmfeldt K."/>
            <person name="Nilsson E."/>
            <person name="Simone D."/>
            <person name="Lopez-Fernandez M."/>
            <person name="Wu X."/>
            <person name="de Brujin I."/>
            <person name="Lundin D."/>
            <person name="Andersson A."/>
            <person name="Bertilsson S."/>
            <person name="Dopson M."/>
        </authorList>
    </citation>
    <scope>NUCLEOTIDE SEQUENCE</scope>
    <source>
        <strain evidence="1">TM448A01537</strain>
    </source>
</reference>
<evidence type="ECO:0000313" key="1">
    <source>
        <dbReference type="EMBL" id="QJA49926.1"/>
    </source>
</evidence>
<dbReference type="AlphaFoldDB" id="A0A6H1ZPS0"/>
<accession>A0A6H1ZPS0</accession>